<dbReference type="Gene3D" id="2.60.120.10">
    <property type="entry name" value="Jelly Rolls"/>
    <property type="match status" value="2"/>
</dbReference>
<name>A0A8J8B077_9FIRM</name>
<reference evidence="2" key="2">
    <citation type="submission" date="2021-04" db="EMBL/GenBank/DDBJ databases">
        <authorList>
            <person name="Liu J."/>
        </authorList>
    </citation>
    <scope>NUCLEOTIDE SEQUENCE</scope>
    <source>
        <strain evidence="2">BAD-6</strain>
    </source>
</reference>
<organism evidence="2 3">
    <name type="scientific">Sinanaerobacter chloroacetimidivorans</name>
    <dbReference type="NCBI Taxonomy" id="2818044"/>
    <lineage>
        <taxon>Bacteria</taxon>
        <taxon>Bacillati</taxon>
        <taxon>Bacillota</taxon>
        <taxon>Clostridia</taxon>
        <taxon>Peptostreptococcales</taxon>
        <taxon>Anaerovoracaceae</taxon>
        <taxon>Sinanaerobacter</taxon>
    </lineage>
</organism>
<evidence type="ECO:0000313" key="2">
    <source>
        <dbReference type="EMBL" id="MBR0597293.1"/>
    </source>
</evidence>
<keyword evidence="1 2" id="KW-0413">Isomerase</keyword>
<dbReference type="RefSeq" id="WP_227017416.1">
    <property type="nucleotide sequence ID" value="NZ_JAGSND010000002.1"/>
</dbReference>
<proteinExistence type="predicted"/>
<dbReference type="AlphaFoldDB" id="A0A8J8B077"/>
<evidence type="ECO:0000256" key="1">
    <source>
        <dbReference type="ARBA" id="ARBA00023235"/>
    </source>
</evidence>
<dbReference type="InterPro" id="IPR014710">
    <property type="entry name" value="RmlC-like_jellyroll"/>
</dbReference>
<dbReference type="EMBL" id="JAGSND010000002">
    <property type="protein sequence ID" value="MBR0597293.1"/>
    <property type="molecule type" value="Genomic_DNA"/>
</dbReference>
<dbReference type="PANTHER" id="PTHR39193">
    <property type="entry name" value="5-DEOXY-GLUCURONATE ISOMERASE"/>
    <property type="match status" value="1"/>
</dbReference>
<dbReference type="PANTHER" id="PTHR39193:SF1">
    <property type="entry name" value="5-DEOXY-GLUCURONATE ISOMERASE"/>
    <property type="match status" value="1"/>
</dbReference>
<dbReference type="InterPro" id="IPR024203">
    <property type="entry name" value="Deoxy-glucuronate_isom_IolB"/>
</dbReference>
<dbReference type="Pfam" id="PF04962">
    <property type="entry name" value="KduI"/>
    <property type="match status" value="1"/>
</dbReference>
<sequence>MVTVYGKMKKGYNEICNMEDNHPDMLMDIGIQVMSAGETLNILEEEKETAVLLLDGEVTLQWEGQEATAVRRSVFDENPVALHVARGIEISVTAKDNAELLIQKTTNENSFASKLYTQDDVGTEIFGDGVWENTARRACRTVFDYNNAPYSNMVMGELINYPGRWSSYIPHGHDQPEVYFYRFNREEGFGAAFLGDEAFKIQNNSAFFIPGGPTHPQVAAPGFAMYYCWMIRHLKDNPWTSRDNDERYTWLLEKDVKIWPNK</sequence>
<accession>A0A8J8B077</accession>
<dbReference type="SUPFAM" id="SSF51182">
    <property type="entry name" value="RmlC-like cupins"/>
    <property type="match status" value="1"/>
</dbReference>
<dbReference type="GO" id="GO:0019310">
    <property type="term" value="P:inositol catabolic process"/>
    <property type="evidence" value="ECO:0007669"/>
    <property type="project" value="InterPro"/>
</dbReference>
<keyword evidence="3" id="KW-1185">Reference proteome</keyword>
<gene>
    <name evidence="2" type="ORF">KCX82_05380</name>
</gene>
<dbReference type="GO" id="GO:0008880">
    <property type="term" value="F:glucuronate isomerase activity"/>
    <property type="evidence" value="ECO:0007669"/>
    <property type="project" value="InterPro"/>
</dbReference>
<reference evidence="2" key="1">
    <citation type="submission" date="2021-04" db="EMBL/GenBank/DDBJ databases">
        <title>Sinoanaerobacter chloroacetimidivorans sp. nov., an obligate anaerobic bacterium isolated from anaerobic sludge.</title>
        <authorList>
            <person name="Bao Y."/>
        </authorList>
    </citation>
    <scope>NUCLEOTIDE SEQUENCE</scope>
    <source>
        <strain evidence="2">BAD-6</strain>
    </source>
</reference>
<dbReference type="InterPro" id="IPR021120">
    <property type="entry name" value="KduI/IolB_isomerase"/>
</dbReference>
<protein>
    <submittedName>
        <fullName evidence="2">5-deoxy-glucuronate isomerase</fullName>
    </submittedName>
</protein>
<dbReference type="PIRSF" id="PIRSF036628">
    <property type="entry name" value="IolB"/>
    <property type="match status" value="1"/>
</dbReference>
<dbReference type="InterPro" id="IPR011051">
    <property type="entry name" value="RmlC_Cupin_sf"/>
</dbReference>
<dbReference type="Proteomes" id="UP000675664">
    <property type="component" value="Unassembled WGS sequence"/>
</dbReference>
<comment type="caution">
    <text evidence="2">The sequence shown here is derived from an EMBL/GenBank/DDBJ whole genome shotgun (WGS) entry which is preliminary data.</text>
</comment>
<evidence type="ECO:0000313" key="3">
    <source>
        <dbReference type="Proteomes" id="UP000675664"/>
    </source>
</evidence>